<sequence>MDDKKLNQLNGYLKTMDLPFSHPLIEALVREDLSGAGEGYSELTTRIYSLAGSVPPGENAPLLFEQLIFDLFKDQRSQFDRVEDKTLAPMRSRLLLLFDRWMQLNDFLEEDEQKSIPGVEDIQSELEDLLQFVQNLLNRMNHPNEEDSGSKEELEYLTQQSEEVLVRIMEKLEEILHPAPKADENIKDSILTLTVSLSDLPVSVWRRIRVPGQINLSQFHAVLQKAMGWWDLYEHRFEQAGKVWGQPGKDEAVLAEEDCLIESLLEEEDDLLHYYYDLSESWHHKIIVEKVEFPSRGDSGFILECLAGEGACPPEDCGGPEGFRMLMASLKPGASQVLKDDFSWVGGFDPSRFSVNAVNKDLKELL</sequence>
<reference evidence="2 3" key="1">
    <citation type="submission" date="2019-02" db="EMBL/GenBank/DDBJ databases">
        <title>Complete Genome Sequence and Methylome Analysis of free living Spirochaetas.</title>
        <authorList>
            <person name="Fomenkov A."/>
            <person name="Dubinina G."/>
            <person name="Leshcheva N."/>
            <person name="Mikheeva N."/>
            <person name="Grabovich M."/>
            <person name="Vincze T."/>
            <person name="Roberts R.J."/>
        </authorList>
    </citation>
    <scope>NUCLEOTIDE SEQUENCE [LARGE SCALE GENOMIC DNA]</scope>
    <source>
        <strain evidence="2 3">K2</strain>
    </source>
</reference>
<evidence type="ECO:0000313" key="3">
    <source>
        <dbReference type="Proteomes" id="UP000324209"/>
    </source>
</evidence>
<protein>
    <submittedName>
        <fullName evidence="2">Plasmid pRiA4b ORF-3 family protein</fullName>
    </submittedName>
</protein>
<dbReference type="Pfam" id="PF07929">
    <property type="entry name" value="PRiA4_ORF3"/>
    <property type="match status" value="1"/>
</dbReference>
<gene>
    <name evidence="2" type="ORF">EXM22_17985</name>
</gene>
<feature type="domain" description="Plasmid pRiA4b Orf3-like" evidence="1">
    <location>
        <begin position="190"/>
        <end position="356"/>
    </location>
</feature>
<dbReference type="AlphaFoldDB" id="A0A5C1QQA1"/>
<dbReference type="EMBL" id="CP036150">
    <property type="protein sequence ID" value="QEN09781.1"/>
    <property type="molecule type" value="Genomic_DNA"/>
</dbReference>
<keyword evidence="3" id="KW-1185">Reference proteome</keyword>
<dbReference type="PANTHER" id="PTHR41878">
    <property type="entry name" value="LEXA REPRESSOR-RELATED"/>
    <property type="match status" value="1"/>
</dbReference>
<name>A0A5C1QQA1_9SPIO</name>
<accession>A0A5C1QQA1</accession>
<organism evidence="2 3">
    <name type="scientific">Oceanispirochaeta crateris</name>
    <dbReference type="NCBI Taxonomy" id="2518645"/>
    <lineage>
        <taxon>Bacteria</taxon>
        <taxon>Pseudomonadati</taxon>
        <taxon>Spirochaetota</taxon>
        <taxon>Spirochaetia</taxon>
        <taxon>Spirochaetales</taxon>
        <taxon>Spirochaetaceae</taxon>
        <taxon>Oceanispirochaeta</taxon>
    </lineage>
</organism>
<dbReference type="OrthoDB" id="354079at2"/>
<dbReference type="RefSeq" id="WP_149487853.1">
    <property type="nucleotide sequence ID" value="NZ_CP036150.1"/>
</dbReference>
<dbReference type="KEGG" id="ock:EXM22_17985"/>
<dbReference type="InterPro" id="IPR024047">
    <property type="entry name" value="MM3350-like_sf"/>
</dbReference>
<dbReference type="Gene3D" id="3.10.290.30">
    <property type="entry name" value="MM3350-like"/>
    <property type="match status" value="1"/>
</dbReference>
<dbReference type="SUPFAM" id="SSF159941">
    <property type="entry name" value="MM3350-like"/>
    <property type="match status" value="1"/>
</dbReference>
<dbReference type="SUPFAM" id="SSF75708">
    <property type="entry name" value="Chemotaxis phosphatase CheZ"/>
    <property type="match status" value="1"/>
</dbReference>
<dbReference type="PANTHER" id="PTHR41878:SF1">
    <property type="entry name" value="TNPR PROTEIN"/>
    <property type="match status" value="1"/>
</dbReference>
<evidence type="ECO:0000259" key="1">
    <source>
        <dbReference type="Pfam" id="PF07929"/>
    </source>
</evidence>
<dbReference type="InterPro" id="IPR012912">
    <property type="entry name" value="Plasmid_pRiA4b_Orf3-like"/>
</dbReference>
<dbReference type="Proteomes" id="UP000324209">
    <property type="component" value="Chromosome"/>
</dbReference>
<evidence type="ECO:0000313" key="2">
    <source>
        <dbReference type="EMBL" id="QEN09781.1"/>
    </source>
</evidence>
<proteinExistence type="predicted"/>